<comment type="similarity">
    <text evidence="1">Belongs to the carbon-nitrogen hydrolase superfamily. Nitrilase family.</text>
</comment>
<dbReference type="InterPro" id="IPR036526">
    <property type="entry name" value="C-N_Hydrolase_sf"/>
</dbReference>
<feature type="active site" description="Proton acceptor" evidence="2">
    <location>
        <position position="44"/>
    </location>
</feature>
<accession>A0A9X0BDL0</accession>
<dbReference type="PROSITE" id="PS50263">
    <property type="entry name" value="CN_HYDROLASE"/>
    <property type="match status" value="1"/>
</dbReference>
<dbReference type="EMBL" id="JAPZBU010000004">
    <property type="protein sequence ID" value="KAJ5408838.1"/>
    <property type="molecule type" value="Genomic_DNA"/>
</dbReference>
<protein>
    <recommendedName>
        <fullName evidence="3">CN hydrolase domain-containing protein</fullName>
    </recommendedName>
</protein>
<dbReference type="InterPro" id="IPR003010">
    <property type="entry name" value="C-N_Hydrolase"/>
</dbReference>
<reference evidence="4" key="2">
    <citation type="journal article" date="2023" name="IMA Fungus">
        <title>Comparative genomic study of the Penicillium genus elucidates a diverse pangenome and 15 lateral gene transfer events.</title>
        <authorList>
            <person name="Petersen C."/>
            <person name="Sorensen T."/>
            <person name="Nielsen M.R."/>
            <person name="Sondergaard T.E."/>
            <person name="Sorensen J.L."/>
            <person name="Fitzpatrick D.A."/>
            <person name="Frisvad J.C."/>
            <person name="Nielsen K.L."/>
        </authorList>
    </citation>
    <scope>NUCLEOTIDE SEQUENCE</scope>
    <source>
        <strain evidence="4">IBT 29677</strain>
    </source>
</reference>
<dbReference type="OrthoDB" id="10250282at2759"/>
<evidence type="ECO:0000259" key="3">
    <source>
        <dbReference type="PROSITE" id="PS50263"/>
    </source>
</evidence>
<feature type="domain" description="CN hydrolase" evidence="3">
    <location>
        <begin position="5"/>
        <end position="321"/>
    </location>
</feature>
<dbReference type="AlphaFoldDB" id="A0A9X0BDL0"/>
<dbReference type="Pfam" id="PF00795">
    <property type="entry name" value="CN_hydrolase"/>
    <property type="match status" value="1"/>
</dbReference>
<comment type="caution">
    <text evidence="4">The sequence shown here is derived from an EMBL/GenBank/DDBJ whole genome shotgun (WGS) entry which is preliminary data.</text>
</comment>
<dbReference type="InterPro" id="IPR044149">
    <property type="entry name" value="Nitrilases_CHs"/>
</dbReference>
<keyword evidence="5" id="KW-1185">Reference proteome</keyword>
<reference evidence="4" key="1">
    <citation type="submission" date="2022-12" db="EMBL/GenBank/DDBJ databases">
        <authorList>
            <person name="Petersen C."/>
        </authorList>
    </citation>
    <scope>NUCLEOTIDE SEQUENCE</scope>
    <source>
        <strain evidence="4">IBT 29677</strain>
    </source>
</reference>
<dbReference type="GO" id="GO:0000257">
    <property type="term" value="F:nitrilase activity"/>
    <property type="evidence" value="ECO:0007669"/>
    <property type="project" value="UniProtKB-ARBA"/>
</dbReference>
<dbReference type="InterPro" id="IPR000132">
    <property type="entry name" value="Nitrilase/CN_hydratase_CS"/>
</dbReference>
<dbReference type="SUPFAM" id="SSF56317">
    <property type="entry name" value="Carbon-nitrogen hydrolase"/>
    <property type="match status" value="1"/>
</dbReference>
<dbReference type="PANTHER" id="PTHR46044">
    <property type="entry name" value="NITRILASE"/>
    <property type="match status" value="1"/>
</dbReference>
<evidence type="ECO:0000313" key="4">
    <source>
        <dbReference type="EMBL" id="KAJ5408838.1"/>
    </source>
</evidence>
<dbReference type="PROSITE" id="PS00920">
    <property type="entry name" value="NITRIL_CHT_1"/>
    <property type="match status" value="1"/>
</dbReference>
<evidence type="ECO:0000256" key="1">
    <source>
        <dbReference type="ARBA" id="ARBA00008129"/>
    </source>
</evidence>
<gene>
    <name evidence="4" type="ORF">N7509_002721</name>
</gene>
<dbReference type="PANTHER" id="PTHR46044:SF1">
    <property type="entry name" value="CN HYDROLASE DOMAIN-CONTAINING PROTEIN"/>
    <property type="match status" value="1"/>
</dbReference>
<organism evidence="4 5">
    <name type="scientific">Penicillium cosmopolitanum</name>
    <dbReference type="NCBI Taxonomy" id="1131564"/>
    <lineage>
        <taxon>Eukaryota</taxon>
        <taxon>Fungi</taxon>
        <taxon>Dikarya</taxon>
        <taxon>Ascomycota</taxon>
        <taxon>Pezizomycotina</taxon>
        <taxon>Eurotiomycetes</taxon>
        <taxon>Eurotiomycetidae</taxon>
        <taxon>Eurotiales</taxon>
        <taxon>Aspergillaceae</taxon>
        <taxon>Penicillium</taxon>
    </lineage>
</organism>
<dbReference type="Proteomes" id="UP001147747">
    <property type="component" value="Unassembled WGS sequence"/>
</dbReference>
<proteinExistence type="inferred from homology"/>
<dbReference type="Gene3D" id="3.60.110.10">
    <property type="entry name" value="Carbon-nitrogen hydrolase"/>
    <property type="match status" value="1"/>
</dbReference>
<dbReference type="GeneID" id="81366338"/>
<sequence length="369" mass="40056">MPQKLTVAVAQTRTLSSLGATLAALKSITEHAASRGVKLLLFPEAYLGGYPRTCDFGTAFGARAPHGREQFLQYFKAAVDLGDTPAGAGDDWVERKLPVAKGSDRRGDGTREFLEQVSRETGVFIATGLIEKSGGTLYCSAVFVDPNSGVIGKRRKVMPTGSERLVWGQGSASSLKAVTTELNGVKLTLGLAICWENFMPLLRQSLYSQNVNIYLAPTADSRDTWLPLMRTIGGEGRTFVLSANQCVRYNELPSWITDHAKAEDKADGERYICRGGSCIVGPLGEVIAEPTWETCVDDKLKSADSSDISSKDGLLIHEIDLEDCERGRLDMDVAGSYSRNDAFKLTVEGLDLNPPPLLRKETPYSIATI</sequence>
<dbReference type="FunFam" id="3.60.110.10:FF:000016">
    <property type="entry name" value="Nitrilase blr3397"/>
    <property type="match status" value="1"/>
</dbReference>
<dbReference type="CDD" id="cd07564">
    <property type="entry name" value="nitrilases_CHs"/>
    <property type="match status" value="1"/>
</dbReference>
<dbReference type="GO" id="GO:0016836">
    <property type="term" value="F:hydro-lyase activity"/>
    <property type="evidence" value="ECO:0007669"/>
    <property type="project" value="UniProtKB-ARBA"/>
</dbReference>
<name>A0A9X0BDL0_9EURO</name>
<evidence type="ECO:0000313" key="5">
    <source>
        <dbReference type="Proteomes" id="UP001147747"/>
    </source>
</evidence>
<dbReference type="RefSeq" id="XP_056493153.1">
    <property type="nucleotide sequence ID" value="XM_056627358.1"/>
</dbReference>
<evidence type="ECO:0000256" key="2">
    <source>
        <dbReference type="PROSITE-ProRule" id="PRU10139"/>
    </source>
</evidence>